<accession>A0A5C3QI48</accession>
<feature type="compositionally biased region" description="Basic and acidic residues" evidence="2">
    <location>
        <begin position="235"/>
        <end position="245"/>
    </location>
</feature>
<dbReference type="AlphaFoldDB" id="A0A5C3QI48"/>
<feature type="compositionally biased region" description="Low complexity" evidence="2">
    <location>
        <begin position="274"/>
        <end position="296"/>
    </location>
</feature>
<organism evidence="3 4">
    <name type="scientific">Pterulicium gracile</name>
    <dbReference type="NCBI Taxonomy" id="1884261"/>
    <lineage>
        <taxon>Eukaryota</taxon>
        <taxon>Fungi</taxon>
        <taxon>Dikarya</taxon>
        <taxon>Basidiomycota</taxon>
        <taxon>Agaricomycotina</taxon>
        <taxon>Agaricomycetes</taxon>
        <taxon>Agaricomycetidae</taxon>
        <taxon>Agaricales</taxon>
        <taxon>Pleurotineae</taxon>
        <taxon>Pterulaceae</taxon>
        <taxon>Pterulicium</taxon>
    </lineage>
</organism>
<dbReference type="STRING" id="1884261.A0A5C3QI48"/>
<name>A0A5C3QI48_9AGAR</name>
<feature type="compositionally biased region" description="Low complexity" evidence="2">
    <location>
        <begin position="39"/>
        <end position="56"/>
    </location>
</feature>
<protein>
    <submittedName>
        <fullName evidence="3">Uncharacterized protein</fullName>
    </submittedName>
</protein>
<dbReference type="EMBL" id="ML178826">
    <property type="protein sequence ID" value="TFL01167.1"/>
    <property type="molecule type" value="Genomic_DNA"/>
</dbReference>
<evidence type="ECO:0000313" key="3">
    <source>
        <dbReference type="EMBL" id="TFL01167.1"/>
    </source>
</evidence>
<dbReference type="Proteomes" id="UP000305067">
    <property type="component" value="Unassembled WGS sequence"/>
</dbReference>
<feature type="compositionally biased region" description="Pro residues" evidence="2">
    <location>
        <begin position="297"/>
        <end position="312"/>
    </location>
</feature>
<feature type="region of interest" description="Disordered" evidence="2">
    <location>
        <begin position="1"/>
        <end position="102"/>
    </location>
</feature>
<evidence type="ECO:0000256" key="1">
    <source>
        <dbReference type="SAM" id="Coils"/>
    </source>
</evidence>
<keyword evidence="1" id="KW-0175">Coiled coil</keyword>
<feature type="compositionally biased region" description="Polar residues" evidence="2">
    <location>
        <begin position="334"/>
        <end position="345"/>
    </location>
</feature>
<evidence type="ECO:0000256" key="2">
    <source>
        <dbReference type="SAM" id="MobiDB-lite"/>
    </source>
</evidence>
<feature type="coiled-coil region" evidence="1">
    <location>
        <begin position="153"/>
        <end position="201"/>
    </location>
</feature>
<feature type="compositionally biased region" description="Pro residues" evidence="2">
    <location>
        <begin position="77"/>
        <end position="96"/>
    </location>
</feature>
<proteinExistence type="predicted"/>
<feature type="compositionally biased region" description="Basic and acidic residues" evidence="2">
    <location>
        <begin position="1"/>
        <end position="13"/>
    </location>
</feature>
<sequence length="577" mass="63418">MSDIDRIYNDHTFDYAPTEFDTPRTHREPTPLGRVQAQSPPTNTFSTSRSRPRSPLVSPPPPPQVEFNPFDQMQPQPLDPPAIDPEPLTPDPPPRPYSAKSNKMSAREMLLVLTNDRLAQSQARVTELDAQFVSLMTVLRQVNASRDAAILDAAELRASLAMWKTQYARSQEEVVRAGEMLRRVERRAEEAEARETEMRGRMRGLAVEKAVEEGRRQGFSDGWRQAERERMMVIEHARNMERERDEIDETREESRRRSAARNTSEPPGNRRRAASNPASSTSARSTSPLVASSQPSIPLPPPSLPPPVPPRTQTPVALAGPSTVKPRPPPVIPRTSSPAVLTTSNLPPINIASALPSAPNNTYAPFAPLPDNFIPIVSSSTSDFKLPPPHELTRPVPINDQPPRPPTSNSQRRVATPAPEPPVIVSQFSDGAPPIVQISLTPRNSMANVRGEQDRVEASAAPPSHAPVIPSSEAEYAFPPVIPDLSEIHRPTTPGRTSGNLRLHTPKGSSRRRRLSTAASTVPSISNMDILEAPSSRGPNNGMRVEMGRAGDASARSREKVASWRNVIGGQRVRMRY</sequence>
<reference evidence="3 4" key="1">
    <citation type="journal article" date="2019" name="Nat. Ecol. Evol.">
        <title>Megaphylogeny resolves global patterns of mushroom evolution.</title>
        <authorList>
            <person name="Varga T."/>
            <person name="Krizsan K."/>
            <person name="Foldi C."/>
            <person name="Dima B."/>
            <person name="Sanchez-Garcia M."/>
            <person name="Sanchez-Ramirez S."/>
            <person name="Szollosi G.J."/>
            <person name="Szarkandi J.G."/>
            <person name="Papp V."/>
            <person name="Albert L."/>
            <person name="Andreopoulos W."/>
            <person name="Angelini C."/>
            <person name="Antonin V."/>
            <person name="Barry K.W."/>
            <person name="Bougher N.L."/>
            <person name="Buchanan P."/>
            <person name="Buyck B."/>
            <person name="Bense V."/>
            <person name="Catcheside P."/>
            <person name="Chovatia M."/>
            <person name="Cooper J."/>
            <person name="Damon W."/>
            <person name="Desjardin D."/>
            <person name="Finy P."/>
            <person name="Geml J."/>
            <person name="Haridas S."/>
            <person name="Hughes K."/>
            <person name="Justo A."/>
            <person name="Karasinski D."/>
            <person name="Kautmanova I."/>
            <person name="Kiss B."/>
            <person name="Kocsube S."/>
            <person name="Kotiranta H."/>
            <person name="LaButti K.M."/>
            <person name="Lechner B.E."/>
            <person name="Liimatainen K."/>
            <person name="Lipzen A."/>
            <person name="Lukacs Z."/>
            <person name="Mihaltcheva S."/>
            <person name="Morgado L.N."/>
            <person name="Niskanen T."/>
            <person name="Noordeloos M.E."/>
            <person name="Ohm R.A."/>
            <person name="Ortiz-Santana B."/>
            <person name="Ovrebo C."/>
            <person name="Racz N."/>
            <person name="Riley R."/>
            <person name="Savchenko A."/>
            <person name="Shiryaev A."/>
            <person name="Soop K."/>
            <person name="Spirin V."/>
            <person name="Szebenyi C."/>
            <person name="Tomsovsky M."/>
            <person name="Tulloss R.E."/>
            <person name="Uehling J."/>
            <person name="Grigoriev I.V."/>
            <person name="Vagvolgyi C."/>
            <person name="Papp T."/>
            <person name="Martin F.M."/>
            <person name="Miettinen O."/>
            <person name="Hibbett D.S."/>
            <person name="Nagy L.G."/>
        </authorList>
    </citation>
    <scope>NUCLEOTIDE SEQUENCE [LARGE SCALE GENOMIC DNA]</scope>
    <source>
        <strain evidence="3 4">CBS 309.79</strain>
    </source>
</reference>
<keyword evidence="4" id="KW-1185">Reference proteome</keyword>
<feature type="region of interest" description="Disordered" evidence="2">
    <location>
        <begin position="486"/>
        <end position="521"/>
    </location>
</feature>
<evidence type="ECO:0000313" key="4">
    <source>
        <dbReference type="Proteomes" id="UP000305067"/>
    </source>
</evidence>
<feature type="region of interest" description="Disordered" evidence="2">
    <location>
        <begin position="380"/>
        <end position="418"/>
    </location>
</feature>
<feature type="region of interest" description="Disordered" evidence="2">
    <location>
        <begin position="235"/>
        <end position="345"/>
    </location>
</feature>
<gene>
    <name evidence="3" type="ORF">BDV98DRAFT_91435</name>
</gene>